<sequence>MTRHGNRPLLFVDVDGPLLPFGDDPQRDLTGTASNSHLARLDPQIGPRLAALPCDLVWATTWEEEANIELAPRLGLPQLPVVNWPEPSAAHEREDQWFGLHWKTRTLVAWADGRPFAWVDDEITDADRDWVSIHHPAQAILHRVASSRGLTDQDFVVLDEWLQLA</sequence>
<dbReference type="Proteomes" id="UP001230328">
    <property type="component" value="Unassembled WGS sequence"/>
</dbReference>
<organism evidence="1 2">
    <name type="scientific">Streptomyces umbrinus</name>
    <dbReference type="NCBI Taxonomy" id="67370"/>
    <lineage>
        <taxon>Bacteria</taxon>
        <taxon>Bacillati</taxon>
        <taxon>Actinomycetota</taxon>
        <taxon>Actinomycetes</taxon>
        <taxon>Kitasatosporales</taxon>
        <taxon>Streptomycetaceae</taxon>
        <taxon>Streptomyces</taxon>
        <taxon>Streptomyces phaeochromogenes group</taxon>
    </lineage>
</organism>
<comment type="caution">
    <text evidence="1">The sequence shown here is derived from an EMBL/GenBank/DDBJ whole genome shotgun (WGS) entry which is preliminary data.</text>
</comment>
<keyword evidence="2" id="KW-1185">Reference proteome</keyword>
<name>A0ABU0TER1_9ACTN</name>
<dbReference type="EMBL" id="JAUSZI010000002">
    <property type="protein sequence ID" value="MDQ1033309.1"/>
    <property type="molecule type" value="Genomic_DNA"/>
</dbReference>
<protein>
    <recommendedName>
        <fullName evidence="3">Secreted protein</fullName>
    </recommendedName>
</protein>
<gene>
    <name evidence="1" type="ORF">QF035_010891</name>
</gene>
<evidence type="ECO:0000313" key="1">
    <source>
        <dbReference type="EMBL" id="MDQ1033309.1"/>
    </source>
</evidence>
<accession>A0ABU0TER1</accession>
<evidence type="ECO:0008006" key="3">
    <source>
        <dbReference type="Google" id="ProtNLM"/>
    </source>
</evidence>
<dbReference type="RefSeq" id="WP_307530520.1">
    <property type="nucleotide sequence ID" value="NZ_JAUSZI010000002.1"/>
</dbReference>
<dbReference type="Pfam" id="PF18143">
    <property type="entry name" value="HAD_SAK_2"/>
    <property type="match status" value="1"/>
</dbReference>
<evidence type="ECO:0000313" key="2">
    <source>
        <dbReference type="Proteomes" id="UP001230328"/>
    </source>
</evidence>
<reference evidence="1 2" key="1">
    <citation type="submission" date="2023-07" db="EMBL/GenBank/DDBJ databases">
        <title>Comparative genomics of wheat-associated soil bacteria to identify genetic determinants of phenazine resistance.</title>
        <authorList>
            <person name="Mouncey N."/>
        </authorList>
    </citation>
    <scope>NUCLEOTIDE SEQUENCE [LARGE SCALE GENOMIC DNA]</scope>
    <source>
        <strain evidence="1 2">V2I4</strain>
    </source>
</reference>
<proteinExistence type="predicted"/>